<proteinExistence type="predicted"/>
<name>A0ABV3H5S3_9ACTN</name>
<organism evidence="2 3">
    <name type="scientific">Nonomuraea bangladeshensis</name>
    <dbReference type="NCBI Taxonomy" id="404385"/>
    <lineage>
        <taxon>Bacteria</taxon>
        <taxon>Bacillati</taxon>
        <taxon>Actinomycetota</taxon>
        <taxon>Actinomycetes</taxon>
        <taxon>Streptosporangiales</taxon>
        <taxon>Streptosporangiaceae</taxon>
        <taxon>Nonomuraea</taxon>
    </lineage>
</organism>
<feature type="transmembrane region" description="Helical" evidence="1">
    <location>
        <begin position="24"/>
        <end position="44"/>
    </location>
</feature>
<dbReference type="Proteomes" id="UP001552427">
    <property type="component" value="Unassembled WGS sequence"/>
</dbReference>
<dbReference type="RefSeq" id="WP_364451943.1">
    <property type="nucleotide sequence ID" value="NZ_JBFARM010000006.1"/>
</dbReference>
<keyword evidence="1" id="KW-0472">Membrane</keyword>
<gene>
    <name evidence="2" type="ORF">AB0K40_20285</name>
</gene>
<protein>
    <submittedName>
        <fullName evidence="2">Uncharacterized protein</fullName>
    </submittedName>
</protein>
<dbReference type="EMBL" id="JBFARM010000006">
    <property type="protein sequence ID" value="MEV4287854.1"/>
    <property type="molecule type" value="Genomic_DNA"/>
</dbReference>
<evidence type="ECO:0000313" key="3">
    <source>
        <dbReference type="Proteomes" id="UP001552427"/>
    </source>
</evidence>
<keyword evidence="1" id="KW-0812">Transmembrane</keyword>
<keyword evidence="1" id="KW-1133">Transmembrane helix</keyword>
<accession>A0ABV3H5S3</accession>
<sequence>MTVTYPQGDPASALIDYRSRRRQLGIGAAVFMALVVLVVTLKIVQGVFFTPESTVRAFFQALADRDAGAAGGLVTPAPGREPAGEDLRGDAVLKSSGYRPPTGLRVEPAAVGEDDQATVNVSYLLAGQPQRRTFTLKRDERATAGPFRAWHIVEGAIQEVYARAETAETVLVAGTPAIVSRGLVNAFGYPGAYQVTLPEQPLLRADPVTAYPGVDRHIPVALLRPTVKPTAQGEVDRQVRTFLDQCSESPGTEDTNCPRPWAFLSSPDLTQIKILRYPTCEITISQGQVLVRGEFQAGVHRKPPYGYSGTSTYVVSGIVTATDGAVVFQPE</sequence>
<comment type="caution">
    <text evidence="2">The sequence shown here is derived from an EMBL/GenBank/DDBJ whole genome shotgun (WGS) entry which is preliminary data.</text>
</comment>
<keyword evidence="3" id="KW-1185">Reference proteome</keyword>
<evidence type="ECO:0000313" key="2">
    <source>
        <dbReference type="EMBL" id="MEV4287854.1"/>
    </source>
</evidence>
<evidence type="ECO:0000256" key="1">
    <source>
        <dbReference type="SAM" id="Phobius"/>
    </source>
</evidence>
<reference evidence="2 3" key="1">
    <citation type="submission" date="2024-06" db="EMBL/GenBank/DDBJ databases">
        <title>The Natural Products Discovery Center: Release of the First 8490 Sequenced Strains for Exploring Actinobacteria Biosynthetic Diversity.</title>
        <authorList>
            <person name="Kalkreuter E."/>
            <person name="Kautsar S.A."/>
            <person name="Yang D."/>
            <person name="Bader C.D."/>
            <person name="Teijaro C.N."/>
            <person name="Fluegel L."/>
            <person name="Davis C.M."/>
            <person name="Simpson J.R."/>
            <person name="Lauterbach L."/>
            <person name="Steele A.D."/>
            <person name="Gui C."/>
            <person name="Meng S."/>
            <person name="Li G."/>
            <person name="Viehrig K."/>
            <person name="Ye F."/>
            <person name="Su P."/>
            <person name="Kiefer A.F."/>
            <person name="Nichols A."/>
            <person name="Cepeda A.J."/>
            <person name="Yan W."/>
            <person name="Fan B."/>
            <person name="Jiang Y."/>
            <person name="Adhikari A."/>
            <person name="Zheng C.-J."/>
            <person name="Schuster L."/>
            <person name="Cowan T.M."/>
            <person name="Smanski M.J."/>
            <person name="Chevrette M.G."/>
            <person name="De Carvalho L.P.S."/>
            <person name="Shen B."/>
        </authorList>
    </citation>
    <scope>NUCLEOTIDE SEQUENCE [LARGE SCALE GENOMIC DNA]</scope>
    <source>
        <strain evidence="2 3">NPDC049574</strain>
    </source>
</reference>